<name>A0A6A2ZGW1_HIBSY</name>
<sequence>MEESGNIFEKGVTGISKTKVGKPPTRLQTHAPRSLKLDQMKAPVARTAPDEARSPIPLLTPLTASPSPFPEADELLFPTPKDVNAAATPTSSGQKQAVGAGFNVKASTFLPLVRNKCVLVNDAK</sequence>
<feature type="region of interest" description="Disordered" evidence="1">
    <location>
        <begin position="42"/>
        <end position="72"/>
    </location>
</feature>
<evidence type="ECO:0000256" key="1">
    <source>
        <dbReference type="SAM" id="MobiDB-lite"/>
    </source>
</evidence>
<feature type="compositionally biased region" description="Low complexity" evidence="1">
    <location>
        <begin position="54"/>
        <end position="66"/>
    </location>
</feature>
<keyword evidence="3" id="KW-1185">Reference proteome</keyword>
<organism evidence="2 3">
    <name type="scientific">Hibiscus syriacus</name>
    <name type="common">Rose of Sharon</name>
    <dbReference type="NCBI Taxonomy" id="106335"/>
    <lineage>
        <taxon>Eukaryota</taxon>
        <taxon>Viridiplantae</taxon>
        <taxon>Streptophyta</taxon>
        <taxon>Embryophyta</taxon>
        <taxon>Tracheophyta</taxon>
        <taxon>Spermatophyta</taxon>
        <taxon>Magnoliopsida</taxon>
        <taxon>eudicotyledons</taxon>
        <taxon>Gunneridae</taxon>
        <taxon>Pentapetalae</taxon>
        <taxon>rosids</taxon>
        <taxon>malvids</taxon>
        <taxon>Malvales</taxon>
        <taxon>Malvaceae</taxon>
        <taxon>Malvoideae</taxon>
        <taxon>Hibiscus</taxon>
    </lineage>
</organism>
<evidence type="ECO:0000313" key="3">
    <source>
        <dbReference type="Proteomes" id="UP000436088"/>
    </source>
</evidence>
<feature type="region of interest" description="Disordered" evidence="1">
    <location>
        <begin position="1"/>
        <end position="28"/>
    </location>
</feature>
<gene>
    <name evidence="2" type="ORF">F3Y22_tig00110893pilonHSYRG01092</name>
</gene>
<dbReference type="EMBL" id="VEPZ02001150">
    <property type="protein sequence ID" value="KAE8691078.1"/>
    <property type="molecule type" value="Genomic_DNA"/>
</dbReference>
<accession>A0A6A2ZGW1</accession>
<protein>
    <submittedName>
        <fullName evidence="2">Uncharacterized protein</fullName>
    </submittedName>
</protein>
<proteinExistence type="predicted"/>
<evidence type="ECO:0000313" key="2">
    <source>
        <dbReference type="EMBL" id="KAE8691078.1"/>
    </source>
</evidence>
<dbReference type="AlphaFoldDB" id="A0A6A2ZGW1"/>
<comment type="caution">
    <text evidence="2">The sequence shown here is derived from an EMBL/GenBank/DDBJ whole genome shotgun (WGS) entry which is preliminary data.</text>
</comment>
<dbReference type="Proteomes" id="UP000436088">
    <property type="component" value="Unassembled WGS sequence"/>
</dbReference>
<reference evidence="2" key="1">
    <citation type="submission" date="2019-09" db="EMBL/GenBank/DDBJ databases">
        <title>Draft genome information of white flower Hibiscus syriacus.</title>
        <authorList>
            <person name="Kim Y.-M."/>
        </authorList>
    </citation>
    <scope>NUCLEOTIDE SEQUENCE [LARGE SCALE GENOMIC DNA]</scope>
    <source>
        <strain evidence="2">YM2019G1</strain>
    </source>
</reference>